<keyword evidence="2" id="KW-0472">Membrane</keyword>
<comment type="caution">
    <text evidence="3">The sequence shown here is derived from an EMBL/GenBank/DDBJ whole genome shotgun (WGS) entry which is preliminary data.</text>
</comment>
<dbReference type="Proteomes" id="UP000237983">
    <property type="component" value="Unassembled WGS sequence"/>
</dbReference>
<feature type="compositionally biased region" description="Basic and acidic residues" evidence="1">
    <location>
        <begin position="9"/>
        <end position="31"/>
    </location>
</feature>
<gene>
    <name evidence="3" type="ORF">B0I08_1025</name>
</gene>
<dbReference type="InterPro" id="IPR025339">
    <property type="entry name" value="DUF4245"/>
</dbReference>
<evidence type="ECO:0000256" key="2">
    <source>
        <dbReference type="SAM" id="Phobius"/>
    </source>
</evidence>
<organism evidence="3 4">
    <name type="scientific">Glaciihabitans tibetensis</name>
    <dbReference type="NCBI Taxonomy" id="1266600"/>
    <lineage>
        <taxon>Bacteria</taxon>
        <taxon>Bacillati</taxon>
        <taxon>Actinomycetota</taxon>
        <taxon>Actinomycetes</taxon>
        <taxon>Micrococcales</taxon>
        <taxon>Microbacteriaceae</taxon>
        <taxon>Glaciihabitans</taxon>
    </lineage>
</organism>
<reference evidence="3 4" key="1">
    <citation type="submission" date="2018-03" db="EMBL/GenBank/DDBJ databases">
        <title>Genomic Encyclopedia of Type Strains, Phase III (KMG-III): the genomes of soil and plant-associated and newly described type strains.</title>
        <authorList>
            <person name="Whitman W."/>
        </authorList>
    </citation>
    <scope>NUCLEOTIDE SEQUENCE [LARGE SCALE GENOMIC DNA]</scope>
    <source>
        <strain evidence="3 4">CGMCC 1.12484</strain>
    </source>
</reference>
<feature type="region of interest" description="Disordered" evidence="1">
    <location>
        <begin position="1"/>
        <end position="31"/>
    </location>
</feature>
<dbReference type="AlphaFoldDB" id="A0A2T0VGY2"/>
<name>A0A2T0VGY2_9MICO</name>
<accession>A0A2T0VGY2</accession>
<evidence type="ECO:0000313" key="4">
    <source>
        <dbReference type="Proteomes" id="UP000237983"/>
    </source>
</evidence>
<feature type="transmembrane region" description="Helical" evidence="2">
    <location>
        <begin position="38"/>
        <end position="58"/>
    </location>
</feature>
<evidence type="ECO:0000313" key="3">
    <source>
        <dbReference type="EMBL" id="PRY69333.1"/>
    </source>
</evidence>
<protein>
    <submittedName>
        <fullName evidence="3">Uncharacterized protein DUF4245</fullName>
    </submittedName>
</protein>
<evidence type="ECO:0000256" key="1">
    <source>
        <dbReference type="SAM" id="MobiDB-lite"/>
    </source>
</evidence>
<dbReference type="OrthoDB" id="4801970at2"/>
<keyword evidence="4" id="KW-1185">Reference proteome</keyword>
<sequence>MAQPPIRADLGRPETPEERAERKAQNSRNYRESKTPNNLVIALVASLAVVLFLVLVVVRPTPAPADPIDYVAVAAEAQPGVSTTLITPALPPEWRANDAKLTAARGDSFLWYIGFVTPKNQFLALEQGIDAEAGWREDFLGRASPTGQVTIEGIDWDVYDQRETDDPGNFAYSLATSVAGTEYLVHGTASDNEFALFASALSAEITTPEG</sequence>
<keyword evidence="2" id="KW-0812">Transmembrane</keyword>
<keyword evidence="2" id="KW-1133">Transmembrane helix</keyword>
<dbReference type="Pfam" id="PF14030">
    <property type="entry name" value="DUF4245"/>
    <property type="match status" value="1"/>
</dbReference>
<dbReference type="RefSeq" id="WP_106210056.1">
    <property type="nucleotide sequence ID" value="NZ_PVTL01000002.1"/>
</dbReference>
<proteinExistence type="predicted"/>
<dbReference type="EMBL" id="PVTL01000002">
    <property type="protein sequence ID" value="PRY69333.1"/>
    <property type="molecule type" value="Genomic_DNA"/>
</dbReference>